<dbReference type="PANTHER" id="PTHR43384">
    <property type="entry name" value="SEPTUM SITE-DETERMINING PROTEIN MIND HOMOLOG, CHLOROPLASTIC-RELATED"/>
    <property type="match status" value="1"/>
</dbReference>
<dbReference type="SUPFAM" id="SSF52540">
    <property type="entry name" value="P-loop containing nucleoside triphosphate hydrolases"/>
    <property type="match status" value="1"/>
</dbReference>
<dbReference type="GO" id="GO:0051782">
    <property type="term" value="P:negative regulation of cell division"/>
    <property type="evidence" value="ECO:0007669"/>
    <property type="project" value="TreeGrafter"/>
</dbReference>
<dbReference type="EMBL" id="AM114193">
    <property type="protein sequence ID" value="CAJ35417.1"/>
    <property type="molecule type" value="Genomic_DNA"/>
</dbReference>
<dbReference type="Proteomes" id="UP000000663">
    <property type="component" value="Chromosome"/>
</dbReference>
<dbReference type="RefSeq" id="WP_012037075.1">
    <property type="nucleotide sequence ID" value="NC_009464.1"/>
</dbReference>
<sequence length="254" mass="28082">MKRLVTAGRGGTGKTSFVALMTKYFLEKEETPVLLVDVDPDQNLAEMVGVDLESEGVKTIAELVTDTFLEKGGTSVGISPADRIEAAIFEHGLYEGETFDLLAVGTRWIEGCYCLPDEALKSALQALTKNYRYVLIDSPAGLEHLNRKIATQVNDVFAVMGPSHKSFENAKRSLRIMEEIEIGFDRFYLVGGCLFPEELEKEAAEQTGQPYLGKIEFDRQVQDAVIAGRSLLDLPDDSQGYASVKRVMEKAGYR</sequence>
<dbReference type="InterPro" id="IPR014433">
    <property type="entry name" value="CooC"/>
</dbReference>
<dbReference type="Gene3D" id="3.40.50.300">
    <property type="entry name" value="P-loop containing nucleotide triphosphate hydrolases"/>
    <property type="match status" value="1"/>
</dbReference>
<reference evidence="2 3" key="1">
    <citation type="journal article" date="2006" name="Science">
        <title>Genome of rice cluster I archaea -- the key methane producers in the rice rhizosphere.</title>
        <authorList>
            <person name="Erkel C."/>
            <person name="Kube M."/>
            <person name="Reinhardt R."/>
            <person name="Liesack W."/>
        </authorList>
    </citation>
    <scope>NUCLEOTIDE SEQUENCE [LARGE SCALE GENOMIC DNA]</scope>
    <source>
        <strain evidence="3">DSM 22066 / NBRC 105507 / MRE50</strain>
    </source>
</reference>
<feature type="domain" description="AAA" evidence="1">
    <location>
        <begin position="8"/>
        <end position="180"/>
    </location>
</feature>
<dbReference type="InterPro" id="IPR025669">
    <property type="entry name" value="AAA_dom"/>
</dbReference>
<evidence type="ECO:0000259" key="1">
    <source>
        <dbReference type="Pfam" id="PF13614"/>
    </source>
</evidence>
<evidence type="ECO:0000313" key="3">
    <source>
        <dbReference type="Proteomes" id="UP000000663"/>
    </source>
</evidence>
<dbReference type="InterPro" id="IPR050625">
    <property type="entry name" value="ParA/MinD_ATPase"/>
</dbReference>
<dbReference type="KEGG" id="rci:LRC466"/>
<name>Q0W876_METAR</name>
<dbReference type="Pfam" id="PF13614">
    <property type="entry name" value="AAA_31"/>
    <property type="match status" value="1"/>
</dbReference>
<dbReference type="AlphaFoldDB" id="Q0W876"/>
<dbReference type="eggNOG" id="arCOG00587">
    <property type="taxonomic scope" value="Archaea"/>
</dbReference>
<dbReference type="OrthoDB" id="31168at2157"/>
<dbReference type="GO" id="GO:0009898">
    <property type="term" value="C:cytoplasmic side of plasma membrane"/>
    <property type="evidence" value="ECO:0007669"/>
    <property type="project" value="TreeGrafter"/>
</dbReference>
<accession>Q0W876</accession>
<keyword evidence="3" id="KW-1185">Reference proteome</keyword>
<proteinExistence type="predicted"/>
<dbReference type="GO" id="GO:0005524">
    <property type="term" value="F:ATP binding"/>
    <property type="evidence" value="ECO:0007669"/>
    <property type="project" value="TreeGrafter"/>
</dbReference>
<dbReference type="InterPro" id="IPR027417">
    <property type="entry name" value="P-loop_NTPase"/>
</dbReference>
<organism evidence="2 3">
    <name type="scientific">Methanocella arvoryzae (strain DSM 22066 / NBRC 105507 / MRE50)</name>
    <dbReference type="NCBI Taxonomy" id="351160"/>
    <lineage>
        <taxon>Archaea</taxon>
        <taxon>Methanobacteriati</taxon>
        <taxon>Methanobacteriota</taxon>
        <taxon>Stenosarchaea group</taxon>
        <taxon>Methanomicrobia</taxon>
        <taxon>Methanocellales</taxon>
        <taxon>Methanocellaceae</taxon>
        <taxon>Methanocella</taxon>
    </lineage>
</organism>
<dbReference type="GO" id="GO:0016887">
    <property type="term" value="F:ATP hydrolysis activity"/>
    <property type="evidence" value="ECO:0007669"/>
    <property type="project" value="TreeGrafter"/>
</dbReference>
<dbReference type="GeneID" id="5145784"/>
<dbReference type="PIRSF" id="PIRSF005647">
    <property type="entry name" value="CooC"/>
    <property type="match status" value="1"/>
</dbReference>
<dbReference type="GO" id="GO:0005829">
    <property type="term" value="C:cytosol"/>
    <property type="evidence" value="ECO:0007669"/>
    <property type="project" value="TreeGrafter"/>
</dbReference>
<dbReference type="PANTHER" id="PTHR43384:SF15">
    <property type="entry name" value="ATP-BINDING PROTEIN"/>
    <property type="match status" value="1"/>
</dbReference>
<evidence type="ECO:0000313" key="2">
    <source>
        <dbReference type="EMBL" id="CAJ35417.1"/>
    </source>
</evidence>
<dbReference type="STRING" id="351160.LRC466"/>
<gene>
    <name evidence="2" type="primary">cooC-2</name>
    <name evidence="2" type="ORF">LRC466</name>
</gene>
<protein>
    <submittedName>
        <fullName evidence="2">Carbon monoxide dehydrogenase maturation factor (Accessory nickel-insertion protein)</fullName>
    </submittedName>
</protein>